<accession>A0A1R3GGC1</accession>
<protein>
    <submittedName>
        <fullName evidence="1">Uncharacterized protein</fullName>
    </submittedName>
</protein>
<comment type="caution">
    <text evidence="1">The sequence shown here is derived from an EMBL/GenBank/DDBJ whole genome shotgun (WGS) entry which is preliminary data.</text>
</comment>
<dbReference type="Proteomes" id="UP000188268">
    <property type="component" value="Unassembled WGS sequence"/>
</dbReference>
<name>A0A1R3GGC1_COCAP</name>
<reference evidence="1 2" key="1">
    <citation type="submission" date="2013-09" db="EMBL/GenBank/DDBJ databases">
        <title>Corchorus capsularis genome sequencing.</title>
        <authorList>
            <person name="Alam M."/>
            <person name="Haque M.S."/>
            <person name="Islam M.S."/>
            <person name="Emdad E.M."/>
            <person name="Islam M.M."/>
            <person name="Ahmed B."/>
            <person name="Halim A."/>
            <person name="Hossen Q.M.M."/>
            <person name="Hossain M.Z."/>
            <person name="Ahmed R."/>
            <person name="Khan M.M."/>
            <person name="Islam R."/>
            <person name="Rashid M.M."/>
            <person name="Khan S.A."/>
            <person name="Rahman M.S."/>
            <person name="Alam M."/>
        </authorList>
    </citation>
    <scope>NUCLEOTIDE SEQUENCE [LARGE SCALE GENOMIC DNA]</scope>
    <source>
        <strain evidence="2">cv. CVL-1</strain>
        <tissue evidence="1">Whole seedling</tissue>
    </source>
</reference>
<sequence>MANFPSHSVSKITVEFRFAFLT</sequence>
<evidence type="ECO:0000313" key="2">
    <source>
        <dbReference type="Proteomes" id="UP000188268"/>
    </source>
</evidence>
<gene>
    <name evidence="1" type="ORF">CCACVL1_25970</name>
</gene>
<keyword evidence="2" id="KW-1185">Reference proteome</keyword>
<proteinExistence type="predicted"/>
<organism evidence="1 2">
    <name type="scientific">Corchorus capsularis</name>
    <name type="common">Jute</name>
    <dbReference type="NCBI Taxonomy" id="210143"/>
    <lineage>
        <taxon>Eukaryota</taxon>
        <taxon>Viridiplantae</taxon>
        <taxon>Streptophyta</taxon>
        <taxon>Embryophyta</taxon>
        <taxon>Tracheophyta</taxon>
        <taxon>Spermatophyta</taxon>
        <taxon>Magnoliopsida</taxon>
        <taxon>eudicotyledons</taxon>
        <taxon>Gunneridae</taxon>
        <taxon>Pentapetalae</taxon>
        <taxon>rosids</taxon>
        <taxon>malvids</taxon>
        <taxon>Malvales</taxon>
        <taxon>Malvaceae</taxon>
        <taxon>Grewioideae</taxon>
        <taxon>Apeibeae</taxon>
        <taxon>Corchorus</taxon>
    </lineage>
</organism>
<dbReference type="Gramene" id="OMO57122">
    <property type="protein sequence ID" value="OMO57122"/>
    <property type="gene ID" value="CCACVL1_25970"/>
</dbReference>
<evidence type="ECO:0000313" key="1">
    <source>
        <dbReference type="EMBL" id="OMO57122.1"/>
    </source>
</evidence>
<dbReference type="EMBL" id="AWWV01014417">
    <property type="protein sequence ID" value="OMO57122.1"/>
    <property type="molecule type" value="Genomic_DNA"/>
</dbReference>
<dbReference type="AlphaFoldDB" id="A0A1R3GGC1"/>